<gene>
    <name evidence="2" type="ORF">G2W53_033860</name>
</gene>
<dbReference type="AlphaFoldDB" id="A0A834WD97"/>
<organism evidence="2 3">
    <name type="scientific">Senna tora</name>
    <dbReference type="NCBI Taxonomy" id="362788"/>
    <lineage>
        <taxon>Eukaryota</taxon>
        <taxon>Viridiplantae</taxon>
        <taxon>Streptophyta</taxon>
        <taxon>Embryophyta</taxon>
        <taxon>Tracheophyta</taxon>
        <taxon>Spermatophyta</taxon>
        <taxon>Magnoliopsida</taxon>
        <taxon>eudicotyledons</taxon>
        <taxon>Gunneridae</taxon>
        <taxon>Pentapetalae</taxon>
        <taxon>rosids</taxon>
        <taxon>fabids</taxon>
        <taxon>Fabales</taxon>
        <taxon>Fabaceae</taxon>
        <taxon>Caesalpinioideae</taxon>
        <taxon>Cassia clade</taxon>
        <taxon>Senna</taxon>
    </lineage>
</organism>
<protein>
    <submittedName>
        <fullName evidence="2">Uncharacterized protein</fullName>
    </submittedName>
</protein>
<reference evidence="2" key="1">
    <citation type="submission" date="2020-09" db="EMBL/GenBank/DDBJ databases">
        <title>Genome-Enabled Discovery of Anthraquinone Biosynthesis in Senna tora.</title>
        <authorList>
            <person name="Kang S.-H."/>
            <person name="Pandey R.P."/>
            <person name="Lee C.-M."/>
            <person name="Sim J.-S."/>
            <person name="Jeong J.-T."/>
            <person name="Choi B.-S."/>
            <person name="Jung M."/>
            <person name="Ginzburg D."/>
            <person name="Zhao K."/>
            <person name="Won S.Y."/>
            <person name="Oh T.-J."/>
            <person name="Yu Y."/>
            <person name="Kim N.-H."/>
            <person name="Lee O.R."/>
            <person name="Lee T.-H."/>
            <person name="Bashyal P."/>
            <person name="Kim T.-S."/>
            <person name="Lee W.-H."/>
            <person name="Kawkins C."/>
            <person name="Kim C.-K."/>
            <person name="Kim J.S."/>
            <person name="Ahn B.O."/>
            <person name="Rhee S.Y."/>
            <person name="Sohng J.K."/>
        </authorList>
    </citation>
    <scope>NUCLEOTIDE SEQUENCE</scope>
    <source>
        <tissue evidence="2">Leaf</tissue>
    </source>
</reference>
<feature type="compositionally biased region" description="Basic and acidic residues" evidence="1">
    <location>
        <begin position="1"/>
        <end position="11"/>
    </location>
</feature>
<evidence type="ECO:0000313" key="3">
    <source>
        <dbReference type="Proteomes" id="UP000634136"/>
    </source>
</evidence>
<keyword evidence="3" id="KW-1185">Reference proteome</keyword>
<proteinExistence type="predicted"/>
<dbReference type="EMBL" id="JAAIUW010000010">
    <property type="protein sequence ID" value="KAF7812884.1"/>
    <property type="molecule type" value="Genomic_DNA"/>
</dbReference>
<accession>A0A834WD97</accession>
<feature type="region of interest" description="Disordered" evidence="1">
    <location>
        <begin position="81"/>
        <end position="104"/>
    </location>
</feature>
<dbReference type="Proteomes" id="UP000634136">
    <property type="component" value="Unassembled WGS sequence"/>
</dbReference>
<evidence type="ECO:0000256" key="1">
    <source>
        <dbReference type="SAM" id="MobiDB-lite"/>
    </source>
</evidence>
<feature type="region of interest" description="Disordered" evidence="1">
    <location>
        <begin position="1"/>
        <end position="52"/>
    </location>
</feature>
<name>A0A834WD97_9FABA</name>
<evidence type="ECO:0000313" key="2">
    <source>
        <dbReference type="EMBL" id="KAF7812884.1"/>
    </source>
</evidence>
<comment type="caution">
    <text evidence="2">The sequence shown here is derived from an EMBL/GenBank/DDBJ whole genome shotgun (WGS) entry which is preliminary data.</text>
</comment>
<sequence length="138" mass="15687">MEGNKLKERLNGNKANIQPRGEERSKISRRKLKKKCKRAHSPLSIKLRGKETREVEREEERRIVLRDYALSGGLCRRLGGEAERRRSLQPLRRTPHPPSSPSSVVRVISMSSNLLRFTFVRISLASSHLSTASNISSS</sequence>
<feature type="compositionally biased region" description="Basic residues" evidence="1">
    <location>
        <begin position="27"/>
        <end position="40"/>
    </location>
</feature>